<evidence type="ECO:0000313" key="1">
    <source>
        <dbReference type="EMBL" id="RYR43733.1"/>
    </source>
</evidence>
<proteinExistence type="predicted"/>
<protein>
    <recommendedName>
        <fullName evidence="3">Protein kinase domain-containing protein</fullName>
    </recommendedName>
</protein>
<dbReference type="Gene3D" id="1.10.510.10">
    <property type="entry name" value="Transferase(Phosphotransferase) domain 1"/>
    <property type="match status" value="1"/>
</dbReference>
<sequence>MVLFHNYCHVDIKLTLNVLKCQTILEENIRLAYALSNMNVKISDFSLVKTFAADQTKANTKRVMMGTHQLIK</sequence>
<organism evidence="1 2">
    <name type="scientific">Arachis hypogaea</name>
    <name type="common">Peanut</name>
    <dbReference type="NCBI Taxonomy" id="3818"/>
    <lineage>
        <taxon>Eukaryota</taxon>
        <taxon>Viridiplantae</taxon>
        <taxon>Streptophyta</taxon>
        <taxon>Embryophyta</taxon>
        <taxon>Tracheophyta</taxon>
        <taxon>Spermatophyta</taxon>
        <taxon>Magnoliopsida</taxon>
        <taxon>eudicotyledons</taxon>
        <taxon>Gunneridae</taxon>
        <taxon>Pentapetalae</taxon>
        <taxon>rosids</taxon>
        <taxon>fabids</taxon>
        <taxon>Fabales</taxon>
        <taxon>Fabaceae</taxon>
        <taxon>Papilionoideae</taxon>
        <taxon>50 kb inversion clade</taxon>
        <taxon>dalbergioids sensu lato</taxon>
        <taxon>Dalbergieae</taxon>
        <taxon>Pterocarpus clade</taxon>
        <taxon>Arachis</taxon>
    </lineage>
</organism>
<name>A0A445BYC1_ARAHY</name>
<dbReference type="AlphaFoldDB" id="A0A445BYC1"/>
<keyword evidence="2" id="KW-1185">Reference proteome</keyword>
<evidence type="ECO:0008006" key="3">
    <source>
        <dbReference type="Google" id="ProtNLM"/>
    </source>
</evidence>
<gene>
    <name evidence="1" type="ORF">Ahy_A08g040133</name>
</gene>
<dbReference type="EMBL" id="SDMP01000008">
    <property type="protein sequence ID" value="RYR43733.1"/>
    <property type="molecule type" value="Genomic_DNA"/>
</dbReference>
<evidence type="ECO:0000313" key="2">
    <source>
        <dbReference type="Proteomes" id="UP000289738"/>
    </source>
</evidence>
<dbReference type="Proteomes" id="UP000289738">
    <property type="component" value="Chromosome A08"/>
</dbReference>
<comment type="caution">
    <text evidence="1">The sequence shown here is derived from an EMBL/GenBank/DDBJ whole genome shotgun (WGS) entry which is preliminary data.</text>
</comment>
<reference evidence="1 2" key="1">
    <citation type="submission" date="2019-01" db="EMBL/GenBank/DDBJ databases">
        <title>Sequencing of cultivated peanut Arachis hypogaea provides insights into genome evolution and oil improvement.</title>
        <authorList>
            <person name="Chen X."/>
        </authorList>
    </citation>
    <scope>NUCLEOTIDE SEQUENCE [LARGE SCALE GENOMIC DNA]</scope>
    <source>
        <strain evidence="2">cv. Fuhuasheng</strain>
        <tissue evidence="1">Leaves</tissue>
    </source>
</reference>
<accession>A0A445BYC1</accession>